<accession>A0A4Q4SYA0</accession>
<dbReference type="AlphaFoldDB" id="A0A4Q4SYA0"/>
<evidence type="ECO:0000313" key="2">
    <source>
        <dbReference type="EMBL" id="RYO85063.1"/>
    </source>
</evidence>
<comment type="caution">
    <text evidence="2">The sequence shown here is derived from an EMBL/GenBank/DDBJ whole genome shotgun (WGS) entry which is preliminary data.</text>
</comment>
<dbReference type="Proteomes" id="UP000293360">
    <property type="component" value="Unassembled WGS sequence"/>
</dbReference>
<organism evidence="2 3">
    <name type="scientific">Monosporascus ibericus</name>
    <dbReference type="NCBI Taxonomy" id="155417"/>
    <lineage>
        <taxon>Eukaryota</taxon>
        <taxon>Fungi</taxon>
        <taxon>Dikarya</taxon>
        <taxon>Ascomycota</taxon>
        <taxon>Pezizomycotina</taxon>
        <taxon>Sordariomycetes</taxon>
        <taxon>Xylariomycetidae</taxon>
        <taxon>Xylariales</taxon>
        <taxon>Xylariales incertae sedis</taxon>
        <taxon>Monosporascus</taxon>
    </lineage>
</organism>
<sequence length="138" mass="15126">MLVETRSLEWASLATAITTRIPEASTGTYPSDATTTGGISETNSIPDSCKQHSRDFADCSQRGTILSSGTKRSRLRKLDAGFLRDACFLPELWRPPSSSVKDDETTTLISTTILAGFGDGKHVFMGRADEVEINFRHR</sequence>
<dbReference type="OrthoDB" id="10591620at2759"/>
<keyword evidence="3" id="KW-1185">Reference proteome</keyword>
<feature type="region of interest" description="Disordered" evidence="1">
    <location>
        <begin position="24"/>
        <end position="47"/>
    </location>
</feature>
<protein>
    <submittedName>
        <fullName evidence="2">Uncharacterized protein</fullName>
    </submittedName>
</protein>
<reference evidence="2 3" key="1">
    <citation type="submission" date="2018-06" db="EMBL/GenBank/DDBJ databases">
        <title>Complete Genomes of Monosporascus.</title>
        <authorList>
            <person name="Robinson A.J."/>
            <person name="Natvig D.O."/>
        </authorList>
    </citation>
    <scope>NUCLEOTIDE SEQUENCE [LARGE SCALE GENOMIC DNA]</scope>
    <source>
        <strain evidence="2 3">CBS 110550</strain>
    </source>
</reference>
<feature type="compositionally biased region" description="Polar residues" evidence="1">
    <location>
        <begin position="25"/>
        <end position="46"/>
    </location>
</feature>
<gene>
    <name evidence="2" type="ORF">DL764_009233</name>
</gene>
<evidence type="ECO:0000313" key="3">
    <source>
        <dbReference type="Proteomes" id="UP000293360"/>
    </source>
</evidence>
<name>A0A4Q4SYA0_9PEZI</name>
<dbReference type="EMBL" id="QJNU01000827">
    <property type="protein sequence ID" value="RYO85063.1"/>
    <property type="molecule type" value="Genomic_DNA"/>
</dbReference>
<evidence type="ECO:0000256" key="1">
    <source>
        <dbReference type="SAM" id="MobiDB-lite"/>
    </source>
</evidence>
<proteinExistence type="predicted"/>